<dbReference type="RefSeq" id="WP_119903166.1">
    <property type="nucleotide sequence ID" value="NZ_QYZP01000003.1"/>
</dbReference>
<evidence type="ECO:0000259" key="10">
    <source>
        <dbReference type="PROSITE" id="PS51918"/>
    </source>
</evidence>
<dbReference type="CDD" id="cd01335">
    <property type="entry name" value="Radical_SAM"/>
    <property type="match status" value="1"/>
</dbReference>
<evidence type="ECO:0000313" key="12">
    <source>
        <dbReference type="Proteomes" id="UP000266615"/>
    </source>
</evidence>
<evidence type="ECO:0000256" key="2">
    <source>
        <dbReference type="ARBA" id="ARBA00017228"/>
    </source>
</evidence>
<keyword evidence="9" id="KW-0004">4Fe-4S</keyword>
<dbReference type="EMBL" id="QYZP01000003">
    <property type="protein sequence ID" value="RJN31100.1"/>
    <property type="molecule type" value="Genomic_DNA"/>
</dbReference>
<keyword evidence="12" id="KW-1185">Reference proteome</keyword>
<accession>A0A3A4F3Q8</accession>
<name>A0A3A4F3Q8_9MICC</name>
<dbReference type="InterPro" id="IPR006638">
    <property type="entry name" value="Elp3/MiaA/NifB-like_rSAM"/>
</dbReference>
<dbReference type="InterPro" id="IPR007197">
    <property type="entry name" value="rSAM"/>
</dbReference>
<evidence type="ECO:0000256" key="9">
    <source>
        <dbReference type="RuleBase" id="RU364116"/>
    </source>
</evidence>
<keyword evidence="7 9" id="KW-0411">Iron-sulfur</keyword>
<dbReference type="GO" id="GO:0006779">
    <property type="term" value="P:porphyrin-containing compound biosynthetic process"/>
    <property type="evidence" value="ECO:0007669"/>
    <property type="project" value="InterPro"/>
</dbReference>
<dbReference type="SUPFAM" id="SSF102114">
    <property type="entry name" value="Radical SAM enzymes"/>
    <property type="match status" value="1"/>
</dbReference>
<evidence type="ECO:0000256" key="5">
    <source>
        <dbReference type="ARBA" id="ARBA00022723"/>
    </source>
</evidence>
<keyword evidence="9" id="KW-0963">Cytoplasm</keyword>
<dbReference type="SFLD" id="SFLDF00562">
    <property type="entry name" value="HemN-like__clustered_with_heat"/>
    <property type="match status" value="1"/>
</dbReference>
<dbReference type="OrthoDB" id="9808022at2"/>
<comment type="function">
    <text evidence="9">Probably acts as a heme chaperone, transferring heme to an unknown acceptor. Binds one molecule of heme per monomer, possibly covalently. Binds 1 [4Fe-4S] cluster. The cluster is coordinated with 3 cysteines and an exchangeable S-adenosyl-L-methionine.</text>
</comment>
<comment type="subcellular location">
    <subcellularLocation>
        <location evidence="9">Cytoplasm</location>
    </subcellularLocation>
</comment>
<evidence type="ECO:0000256" key="1">
    <source>
        <dbReference type="ARBA" id="ARBA00006100"/>
    </source>
</evidence>
<evidence type="ECO:0000256" key="4">
    <source>
        <dbReference type="ARBA" id="ARBA00022691"/>
    </source>
</evidence>
<dbReference type="SFLD" id="SFLDS00029">
    <property type="entry name" value="Radical_SAM"/>
    <property type="match status" value="2"/>
</dbReference>
<dbReference type="GO" id="GO:0005737">
    <property type="term" value="C:cytoplasm"/>
    <property type="evidence" value="ECO:0007669"/>
    <property type="project" value="UniProtKB-SubCell"/>
</dbReference>
<dbReference type="PROSITE" id="PS51918">
    <property type="entry name" value="RADICAL_SAM"/>
    <property type="match status" value="1"/>
</dbReference>
<proteinExistence type="inferred from homology"/>
<dbReference type="GO" id="GO:0051539">
    <property type="term" value="F:4 iron, 4 sulfur cluster binding"/>
    <property type="evidence" value="ECO:0007669"/>
    <property type="project" value="UniProtKB-UniRule"/>
</dbReference>
<dbReference type="SMART" id="SM00729">
    <property type="entry name" value="Elp3"/>
    <property type="match status" value="1"/>
</dbReference>
<dbReference type="PANTHER" id="PTHR13932:SF5">
    <property type="entry name" value="RADICAL S-ADENOSYL METHIONINE DOMAIN-CONTAINING PROTEIN 1, MITOCHONDRIAL"/>
    <property type="match status" value="1"/>
</dbReference>
<dbReference type="InterPro" id="IPR034505">
    <property type="entry name" value="Coproporphyrinogen-III_oxidase"/>
</dbReference>
<dbReference type="SFLD" id="SFLDG01065">
    <property type="entry name" value="anaerobic_coproporphyrinogen-I"/>
    <property type="match status" value="2"/>
</dbReference>
<dbReference type="SFLD" id="SFLDG01082">
    <property type="entry name" value="B12-binding_domain_containing"/>
    <property type="match status" value="1"/>
</dbReference>
<dbReference type="InterPro" id="IPR013785">
    <property type="entry name" value="Aldolase_TIM"/>
</dbReference>
<dbReference type="InterPro" id="IPR004559">
    <property type="entry name" value="HemW-like"/>
</dbReference>
<sequence>MPSALPLGDPVPTDGSFPSEVRAALPSRAHRPFGLYVHIPFCAVRCGYCDFNTYTAADLGPGASRQSYPETVVGELEFARRTLDTADAPQRPLSTVFFGGGTPTLLPAEDLSLILRAAQELFGFAPEAEVTTEANPDTVTAESVQVLAEAGFTRLSLGMQSAVPHVLKTLDRTHDPQNVPTAHAAARAAGLETSLDLIYGAPGESLEDWSRSLETAVALQPDHISAYSLIVEDGTAMAAQIRRGELADIDPDDQADKYLLTDRLLSAAGYQWYEVSNFSQGVQTRSRHNLNYWQDSDWWGAGPGAHSHLAGMRWWNVKHPAPYAQRVQQGVSPGHGREILDAEATVLEYLMLRLRIAEGLDVAEFNALPQIGQGGGTPIQDRHVRQLVDEELADAAAARPSEKFPQGRIVLTLNGRLLADAVTRRLAA</sequence>
<dbReference type="AlphaFoldDB" id="A0A3A4F3Q8"/>
<evidence type="ECO:0000313" key="11">
    <source>
        <dbReference type="EMBL" id="RJN31100.1"/>
    </source>
</evidence>
<evidence type="ECO:0000256" key="3">
    <source>
        <dbReference type="ARBA" id="ARBA00022617"/>
    </source>
</evidence>
<keyword evidence="3 9" id="KW-0349">Heme</keyword>
<comment type="caution">
    <text evidence="11">The sequence shown here is derived from an EMBL/GenBank/DDBJ whole genome shotgun (WGS) entry which is preliminary data.</text>
</comment>
<gene>
    <name evidence="11" type="ORF">D3250_09535</name>
</gene>
<dbReference type="PANTHER" id="PTHR13932">
    <property type="entry name" value="COPROPORPHYRINIGEN III OXIDASE"/>
    <property type="match status" value="1"/>
</dbReference>
<dbReference type="NCBIfam" id="TIGR00539">
    <property type="entry name" value="hemN_rel"/>
    <property type="match status" value="1"/>
</dbReference>
<comment type="similarity">
    <text evidence="1">Belongs to the anaerobic coproporphyrinogen-III oxidase family. HemW subfamily.</text>
</comment>
<keyword evidence="4 9" id="KW-0949">S-adenosyl-L-methionine</keyword>
<dbReference type="Proteomes" id="UP000266615">
    <property type="component" value="Unassembled WGS sequence"/>
</dbReference>
<evidence type="ECO:0000256" key="8">
    <source>
        <dbReference type="ARBA" id="ARBA00023186"/>
    </source>
</evidence>
<reference evidence="11 12" key="1">
    <citation type="submission" date="2018-09" db="EMBL/GenBank/DDBJ databases">
        <title>Nesterenkonia natronophila sp. nov., an alkaliphilic actinobacteriume isolated from a soda lake, and emended description of the genus Nesterenkonia.</title>
        <authorList>
            <person name="Menes R.J."/>
            <person name="Iriarte A."/>
        </authorList>
    </citation>
    <scope>NUCLEOTIDE SEQUENCE [LARGE SCALE GENOMIC DNA]</scope>
    <source>
        <strain evidence="11 12">M8</strain>
    </source>
</reference>
<dbReference type="Gene3D" id="3.20.20.70">
    <property type="entry name" value="Aldolase class I"/>
    <property type="match status" value="1"/>
</dbReference>
<evidence type="ECO:0000256" key="7">
    <source>
        <dbReference type="ARBA" id="ARBA00023014"/>
    </source>
</evidence>
<evidence type="ECO:0000256" key="6">
    <source>
        <dbReference type="ARBA" id="ARBA00023004"/>
    </source>
</evidence>
<keyword evidence="6 9" id="KW-0408">Iron</keyword>
<organism evidence="11 12">
    <name type="scientific">Nesterenkonia natronophila</name>
    <dbReference type="NCBI Taxonomy" id="2174932"/>
    <lineage>
        <taxon>Bacteria</taxon>
        <taxon>Bacillati</taxon>
        <taxon>Actinomycetota</taxon>
        <taxon>Actinomycetes</taxon>
        <taxon>Micrococcales</taxon>
        <taxon>Micrococcaceae</taxon>
        <taxon>Nesterenkonia</taxon>
    </lineage>
</organism>
<keyword evidence="8 9" id="KW-0143">Chaperone</keyword>
<protein>
    <recommendedName>
        <fullName evidence="2 9">Heme chaperone HemW</fullName>
    </recommendedName>
</protein>
<dbReference type="SFLD" id="SFLDF00288">
    <property type="entry name" value="HemN-like__clustered_with_nucl"/>
    <property type="match status" value="1"/>
</dbReference>
<dbReference type="GO" id="GO:0046872">
    <property type="term" value="F:metal ion binding"/>
    <property type="evidence" value="ECO:0007669"/>
    <property type="project" value="UniProtKB-UniRule"/>
</dbReference>
<dbReference type="InterPro" id="IPR058240">
    <property type="entry name" value="rSAM_sf"/>
</dbReference>
<feature type="domain" description="Radical SAM core" evidence="10">
    <location>
        <begin position="27"/>
        <end position="268"/>
    </location>
</feature>
<dbReference type="GO" id="GO:0004109">
    <property type="term" value="F:coproporphyrinogen oxidase activity"/>
    <property type="evidence" value="ECO:0007669"/>
    <property type="project" value="InterPro"/>
</dbReference>
<dbReference type="Pfam" id="PF04055">
    <property type="entry name" value="Radical_SAM"/>
    <property type="match status" value="1"/>
</dbReference>
<keyword evidence="5 9" id="KW-0479">Metal-binding</keyword>